<keyword evidence="4" id="KW-1185">Reference proteome</keyword>
<evidence type="ECO:0000313" key="4">
    <source>
        <dbReference type="Proteomes" id="UP000075881"/>
    </source>
</evidence>
<protein>
    <submittedName>
        <fullName evidence="3">Uncharacterized protein</fullName>
    </submittedName>
</protein>
<dbReference type="Gene3D" id="2.40.50.140">
    <property type="entry name" value="Nucleic acid-binding proteins"/>
    <property type="match status" value="1"/>
</dbReference>
<name>A0A182JQ37_9DIPT</name>
<dbReference type="CDD" id="cd18086">
    <property type="entry name" value="HsC9orf114-like"/>
    <property type="match status" value="1"/>
</dbReference>
<dbReference type="InterPro" id="IPR003750">
    <property type="entry name" value="Put_MeTrfase-C9orf114-like"/>
</dbReference>
<dbReference type="InterPro" id="IPR029028">
    <property type="entry name" value="Alpha/beta_knot_MTases"/>
</dbReference>
<dbReference type="SUPFAM" id="SSF50249">
    <property type="entry name" value="Nucleic acid-binding proteins"/>
    <property type="match status" value="1"/>
</dbReference>
<dbReference type="Pfam" id="PF02598">
    <property type="entry name" value="Methyltrn_RNA_3"/>
    <property type="match status" value="1"/>
</dbReference>
<dbReference type="SUPFAM" id="SSF75217">
    <property type="entry name" value="alpha/beta knot"/>
    <property type="match status" value="1"/>
</dbReference>
<evidence type="ECO:0000313" key="3">
    <source>
        <dbReference type="EnsemblMetazoa" id="ACHR000621-PA"/>
    </source>
</evidence>
<dbReference type="Gene3D" id="3.40.1280.10">
    <property type="match status" value="1"/>
</dbReference>
<feature type="region of interest" description="Disordered" evidence="2">
    <location>
        <begin position="410"/>
        <end position="436"/>
    </location>
</feature>
<dbReference type="PANTHER" id="PTHR12150">
    <property type="entry name" value="CLASS IV SAM-BINDING METHYLTRANSFERASE-RELATED"/>
    <property type="match status" value="1"/>
</dbReference>
<evidence type="ECO:0000256" key="2">
    <source>
        <dbReference type="SAM" id="MobiDB-lite"/>
    </source>
</evidence>
<dbReference type="AlphaFoldDB" id="A0A182JQ37"/>
<dbReference type="InterPro" id="IPR029026">
    <property type="entry name" value="tRNA_m1G_MTases_N"/>
</dbReference>
<feature type="compositionally biased region" description="Basic and acidic residues" evidence="2">
    <location>
        <begin position="8"/>
        <end position="19"/>
    </location>
</feature>
<comment type="similarity">
    <text evidence="1">Belongs to the class IV-like SAM-binding methyltransferase superfamily.</text>
</comment>
<evidence type="ECO:0000256" key="1">
    <source>
        <dbReference type="ARBA" id="ARBA00009841"/>
    </source>
</evidence>
<proteinExistence type="inferred from homology"/>
<accession>A0A182JQ37</accession>
<dbReference type="EnsemblMetazoa" id="ACHR000621-RA">
    <property type="protein sequence ID" value="ACHR000621-PA"/>
    <property type="gene ID" value="ACHR000621"/>
</dbReference>
<organism evidence="3 4">
    <name type="scientific">Anopheles christyi</name>
    <dbReference type="NCBI Taxonomy" id="43041"/>
    <lineage>
        <taxon>Eukaryota</taxon>
        <taxon>Metazoa</taxon>
        <taxon>Ecdysozoa</taxon>
        <taxon>Arthropoda</taxon>
        <taxon>Hexapoda</taxon>
        <taxon>Insecta</taxon>
        <taxon>Pterygota</taxon>
        <taxon>Neoptera</taxon>
        <taxon>Endopterygota</taxon>
        <taxon>Diptera</taxon>
        <taxon>Nematocera</taxon>
        <taxon>Culicoidea</taxon>
        <taxon>Culicidae</taxon>
        <taxon>Anophelinae</taxon>
        <taxon>Anopheles</taxon>
    </lineage>
</organism>
<sequence>MKVNGKKRLTEREKLEMRERKRHRRQDRLLDRVQHEFEEVEREKACTAKVEVKPVAEAEHVSTISIAVPGSIMENAQSPELRTYLAGQIARAACIFQVDEVIVFDDCGPSNQVTDKLGTIQTNEGSTSARRCCIQLARILQYLECPQYLRKYFFPLHNDLKFTGLLNPLDSQHHLRQQSEFVFREGIVTSKPMKGDKPGAFVNVGLLNDVLVDKTLEPNLRVTVKLPAGADLKSKKIRAKVVTPAQPRQETGIYWGYTVRIANSLSQVFTKSPYRGGYDMTIGTSDRGRNVHELEPRSLSYRHALIVFGGVLGLEPALDNDQKLNADTVEDMFEEYLNTVPTQGSRTIRTEEAILISMAALGDKLKPVNAPKPFTSFEAIPQSQDTGIKQYAFNEKRSKVDVADAQKNGNPIHISRPLPLPIPPPVDKYGDMSRFD</sequence>
<dbReference type="Proteomes" id="UP000075881">
    <property type="component" value="Unassembled WGS sequence"/>
</dbReference>
<dbReference type="InterPro" id="IPR012340">
    <property type="entry name" value="NA-bd_OB-fold"/>
</dbReference>
<feature type="region of interest" description="Disordered" evidence="2">
    <location>
        <begin position="1"/>
        <end position="25"/>
    </location>
</feature>
<dbReference type="PANTHER" id="PTHR12150:SF13">
    <property type="entry name" value="METHYLTRANSFERASE C9ORF114-RELATED"/>
    <property type="match status" value="1"/>
</dbReference>
<dbReference type="STRING" id="43041.A0A182JQ37"/>
<dbReference type="VEuPathDB" id="VectorBase:ACHR000621"/>
<reference evidence="4" key="1">
    <citation type="submission" date="2013-03" db="EMBL/GenBank/DDBJ databases">
        <title>The Genome Sequence of Anopheles christyi ACHKN1017.</title>
        <authorList>
            <consortium name="The Broad Institute Genomics Platform"/>
            <person name="Neafsey D.E."/>
            <person name="Besansky N."/>
            <person name="Walker B."/>
            <person name="Young S.K."/>
            <person name="Zeng Q."/>
            <person name="Gargeya S."/>
            <person name="Fitzgerald M."/>
            <person name="Haas B."/>
            <person name="Abouelleil A."/>
            <person name="Allen A.W."/>
            <person name="Alvarado L."/>
            <person name="Arachchi H.M."/>
            <person name="Berlin A.M."/>
            <person name="Chapman S.B."/>
            <person name="Gainer-Dewar J."/>
            <person name="Goldberg J."/>
            <person name="Griggs A."/>
            <person name="Gujja S."/>
            <person name="Hansen M."/>
            <person name="Howarth C."/>
            <person name="Imamovic A."/>
            <person name="Ireland A."/>
            <person name="Larimer J."/>
            <person name="McCowan C."/>
            <person name="Murphy C."/>
            <person name="Pearson M."/>
            <person name="Poon T.W."/>
            <person name="Priest M."/>
            <person name="Roberts A."/>
            <person name="Saif S."/>
            <person name="Shea T."/>
            <person name="Sisk P."/>
            <person name="Sykes S."/>
            <person name="Wortman J."/>
            <person name="Nusbaum C."/>
            <person name="Birren B."/>
        </authorList>
    </citation>
    <scope>NUCLEOTIDE SEQUENCE [LARGE SCALE GENOMIC DNA]</scope>
    <source>
        <strain evidence="4">ACHKN1017</strain>
    </source>
</reference>
<reference evidence="3" key="2">
    <citation type="submission" date="2020-05" db="UniProtKB">
        <authorList>
            <consortium name="EnsemblMetazoa"/>
        </authorList>
    </citation>
    <scope>IDENTIFICATION</scope>
    <source>
        <strain evidence="3">ACHKN1017</strain>
    </source>
</reference>